<evidence type="ECO:0000313" key="3">
    <source>
        <dbReference type="Proteomes" id="UP001149165"/>
    </source>
</evidence>
<dbReference type="InterPro" id="IPR014839">
    <property type="entry name" value="Crt10"/>
</dbReference>
<evidence type="ECO:0000313" key="2">
    <source>
        <dbReference type="EMBL" id="KAJ5100483.1"/>
    </source>
</evidence>
<dbReference type="AlphaFoldDB" id="A0A9W9KC09"/>
<reference evidence="2" key="1">
    <citation type="submission" date="2022-11" db="EMBL/GenBank/DDBJ databases">
        <authorList>
            <person name="Petersen C."/>
        </authorList>
    </citation>
    <scope>NUCLEOTIDE SEQUENCE</scope>
    <source>
        <strain evidence="2">IBT 30069</strain>
    </source>
</reference>
<proteinExistence type="predicted"/>
<evidence type="ECO:0000256" key="1">
    <source>
        <dbReference type="SAM" id="MobiDB-lite"/>
    </source>
</evidence>
<name>A0A9W9KC09_9EURO</name>
<feature type="compositionally biased region" description="Acidic residues" evidence="1">
    <location>
        <begin position="679"/>
        <end position="689"/>
    </location>
</feature>
<dbReference type="OrthoDB" id="5591786at2759"/>
<reference evidence="2" key="2">
    <citation type="journal article" date="2023" name="IMA Fungus">
        <title>Comparative genomic study of the Penicillium genus elucidates a diverse pangenome and 15 lateral gene transfer events.</title>
        <authorList>
            <person name="Petersen C."/>
            <person name="Sorensen T."/>
            <person name="Nielsen M.R."/>
            <person name="Sondergaard T.E."/>
            <person name="Sorensen J.L."/>
            <person name="Fitzpatrick D.A."/>
            <person name="Frisvad J.C."/>
            <person name="Nielsen K.L."/>
        </authorList>
    </citation>
    <scope>NUCLEOTIDE SEQUENCE</scope>
    <source>
        <strain evidence="2">IBT 30069</strain>
    </source>
</reference>
<protein>
    <submittedName>
        <fullName evidence="2">Uncharacterized protein</fullName>
    </submittedName>
</protein>
<dbReference type="SUPFAM" id="SSF50978">
    <property type="entry name" value="WD40 repeat-like"/>
    <property type="match status" value="1"/>
</dbReference>
<dbReference type="InterPro" id="IPR036322">
    <property type="entry name" value="WD40_repeat_dom_sf"/>
</dbReference>
<comment type="caution">
    <text evidence="2">The sequence shown here is derived from an EMBL/GenBank/DDBJ whole genome shotgun (WGS) entry which is preliminary data.</text>
</comment>
<dbReference type="Pfam" id="PF08728">
    <property type="entry name" value="CRT10"/>
    <property type="match status" value="2"/>
</dbReference>
<accession>A0A9W9KC09</accession>
<dbReference type="Proteomes" id="UP001149165">
    <property type="component" value="Unassembled WGS sequence"/>
</dbReference>
<sequence length="761" mass="86285">MALSSDGESNEELTFQELRPQIRVLNVERKQDRFPVKDDLHAPTVATWRSNLAASSQRRNTLFVAQGQDIYVWIPTGPFQLLGHQPEMIIHPVMENPHAAGYIDRNAPHTINNILVDDLGRDEVLLLATDSGNICAYHVESIYAAINQCASRGYKRPFAGSEVNPFFVESVGMSAWGLAMHKFSRLIAVSANTGHITVFAFALVDPASADDDEKQQYPMEQGPGQLDQTWVHIDSQKQLRELQKMKVGNYRRQNLRLTYRGHFDNIPCVSFANFDLDANAAWMVSTDITNRVVVWRIWEDLYPHRVYNPGHPQNNPPQRGWSVIPLDPRTFRRHQASEDACGCEIGSQLIDGRTILDVSRAIEDISDASQIFDCASPRIAPDEEEEYFLPDDHFALISSTVGHANHPGQEELGFLPERHESGSASDPESEDEPEPRQGILENKSLSSLFEEDNKHHRVQPALWYGYGFEEHSDLEFLKRQSVHPKSPSLFPILHFSEHHISLAPYPLDSEYHLLCKNPLFQRVYSTLEISPHCDRFNMVKYLPELGIVVAASQKGRVAIISLTWQEEIGFAFRLDWIVPFSSQECDSGRPIIPLMGLAVSPMPGFENPPDVPVIPRGFDPNDGLTFNYRALNPDESDENPKQSSSNKSHHQNPNPQSQPATSEKQSNQPPRSTRSNPNLEEESESDSDDTSTSQSEDGISNSEPLIHNQSHTLAELHAKASLAYRPHESWHGWHPSRHYRLLLLFCDQTVMSYEFWHDWDH</sequence>
<feature type="region of interest" description="Disordered" evidence="1">
    <location>
        <begin position="624"/>
        <end position="704"/>
    </location>
</feature>
<keyword evidence="3" id="KW-1185">Reference proteome</keyword>
<dbReference type="EMBL" id="JAPQKH010000004">
    <property type="protein sequence ID" value="KAJ5100483.1"/>
    <property type="molecule type" value="Genomic_DNA"/>
</dbReference>
<feature type="region of interest" description="Disordered" evidence="1">
    <location>
        <begin position="405"/>
        <end position="437"/>
    </location>
</feature>
<organism evidence="2 3">
    <name type="scientific">Penicillium angulare</name>
    <dbReference type="NCBI Taxonomy" id="116970"/>
    <lineage>
        <taxon>Eukaryota</taxon>
        <taxon>Fungi</taxon>
        <taxon>Dikarya</taxon>
        <taxon>Ascomycota</taxon>
        <taxon>Pezizomycotina</taxon>
        <taxon>Eurotiomycetes</taxon>
        <taxon>Eurotiomycetidae</taxon>
        <taxon>Eurotiales</taxon>
        <taxon>Aspergillaceae</taxon>
        <taxon>Penicillium</taxon>
    </lineage>
</organism>
<gene>
    <name evidence="2" type="ORF">N7456_006535</name>
</gene>
<feature type="compositionally biased region" description="Polar residues" evidence="1">
    <location>
        <begin position="641"/>
        <end position="678"/>
    </location>
</feature>